<evidence type="ECO:0000313" key="1">
    <source>
        <dbReference type="EMBL" id="GIN62100.1"/>
    </source>
</evidence>
<accession>A0A919WHI0</accession>
<gene>
    <name evidence="1" type="ORF">J27TS8_20930</name>
</gene>
<evidence type="ECO:0000313" key="2">
    <source>
        <dbReference type="Proteomes" id="UP000682111"/>
    </source>
</evidence>
<dbReference type="Proteomes" id="UP000682111">
    <property type="component" value="Unassembled WGS sequence"/>
</dbReference>
<sequence length="114" mass="12912">MYQLLINATNKHELEKLLILYIIGVVDGLESELVTIDEAEKLLFSPYTIDLVDSKGISKEIIDIIHLGTELEDVQSLIPDKLSESLKEIKDKSIKILAKQSVYKIENKIICNTK</sequence>
<proteinExistence type="predicted"/>
<comment type="caution">
    <text evidence="1">The sequence shown here is derived from an EMBL/GenBank/DDBJ whole genome shotgun (WGS) entry which is preliminary data.</text>
</comment>
<organism evidence="1 2">
    <name type="scientific">Robertmurraya siralis</name>
    <dbReference type="NCBI Taxonomy" id="77777"/>
    <lineage>
        <taxon>Bacteria</taxon>
        <taxon>Bacillati</taxon>
        <taxon>Bacillota</taxon>
        <taxon>Bacilli</taxon>
        <taxon>Bacillales</taxon>
        <taxon>Bacillaceae</taxon>
        <taxon>Robertmurraya</taxon>
    </lineage>
</organism>
<dbReference type="OrthoDB" id="2941633at2"/>
<dbReference type="InterPro" id="IPR025083">
    <property type="entry name" value="DUF3969"/>
</dbReference>
<dbReference type="EMBL" id="BORC01000003">
    <property type="protein sequence ID" value="GIN62100.1"/>
    <property type="molecule type" value="Genomic_DNA"/>
</dbReference>
<dbReference type="Pfam" id="PF13108">
    <property type="entry name" value="DUF3969"/>
    <property type="match status" value="1"/>
</dbReference>
<protein>
    <submittedName>
        <fullName evidence="1">DUF3969 family protein</fullName>
    </submittedName>
</protein>
<dbReference type="AlphaFoldDB" id="A0A919WHI0"/>
<reference evidence="1" key="1">
    <citation type="submission" date="2021-03" db="EMBL/GenBank/DDBJ databases">
        <title>Antimicrobial resistance genes in bacteria isolated from Japanese honey, and their potential for conferring macrolide and lincosamide resistance in the American foulbrood pathogen Paenibacillus larvae.</title>
        <authorList>
            <person name="Okamoto M."/>
            <person name="Kumagai M."/>
            <person name="Kanamori H."/>
            <person name="Takamatsu D."/>
        </authorList>
    </citation>
    <scope>NUCLEOTIDE SEQUENCE</scope>
    <source>
        <strain evidence="1">J27TS8</strain>
    </source>
</reference>
<dbReference type="RefSeq" id="WP_095311414.1">
    <property type="nucleotide sequence ID" value="NZ_BORC01000003.1"/>
</dbReference>
<keyword evidence="2" id="KW-1185">Reference proteome</keyword>
<name>A0A919WHI0_9BACI</name>